<organism evidence="1">
    <name type="scientific">marine sediment metagenome</name>
    <dbReference type="NCBI Taxonomy" id="412755"/>
    <lineage>
        <taxon>unclassified sequences</taxon>
        <taxon>metagenomes</taxon>
        <taxon>ecological metagenomes</taxon>
    </lineage>
</organism>
<protein>
    <submittedName>
        <fullName evidence="1">Uncharacterized protein</fullName>
    </submittedName>
</protein>
<dbReference type="GO" id="GO:0008033">
    <property type="term" value="P:tRNA processing"/>
    <property type="evidence" value="ECO:0007669"/>
    <property type="project" value="InterPro"/>
</dbReference>
<reference evidence="1" key="1">
    <citation type="journal article" date="2014" name="Front. Microbiol.">
        <title>High frequency of phylogenetically diverse reductive dehalogenase-homologous genes in deep subseafloor sedimentary metagenomes.</title>
        <authorList>
            <person name="Kawai M."/>
            <person name="Futagami T."/>
            <person name="Toyoda A."/>
            <person name="Takaki Y."/>
            <person name="Nishi S."/>
            <person name="Hori S."/>
            <person name="Arai W."/>
            <person name="Tsubouchi T."/>
            <person name="Morono Y."/>
            <person name="Uchiyama I."/>
            <person name="Ito T."/>
            <person name="Fujiyama A."/>
            <person name="Inagaki F."/>
            <person name="Takami H."/>
        </authorList>
    </citation>
    <scope>NUCLEOTIDE SEQUENCE</scope>
    <source>
        <strain evidence="1">Expedition CK06-06</strain>
    </source>
</reference>
<feature type="non-terminal residue" evidence="1">
    <location>
        <position position="1"/>
    </location>
</feature>
<dbReference type="AlphaFoldDB" id="X1D227"/>
<gene>
    <name evidence="1" type="ORF">S01H4_46213</name>
</gene>
<dbReference type="SUPFAM" id="SSF101744">
    <property type="entry name" value="Rof/RNase P subunit-like"/>
    <property type="match status" value="1"/>
</dbReference>
<dbReference type="InterPro" id="IPR023534">
    <property type="entry name" value="Rof/RNase_P-like"/>
</dbReference>
<dbReference type="GO" id="GO:0003723">
    <property type="term" value="F:RNA binding"/>
    <property type="evidence" value="ECO:0007669"/>
    <property type="project" value="InterPro"/>
</dbReference>
<dbReference type="Gene3D" id="2.30.30.210">
    <property type="entry name" value="Ribonuclease P/MRP, subunit p29"/>
    <property type="match status" value="1"/>
</dbReference>
<dbReference type="EMBL" id="BART01025803">
    <property type="protein sequence ID" value="GAG90531.1"/>
    <property type="molecule type" value="Genomic_DNA"/>
</dbReference>
<sequence length="81" mass="9711">SITVPIFFHSFPRFSSSFLNANTLNNNNKKKMYIKKNHKFRFMLPQNDGEEPIILEVEGHKIVGRPENRIKDIKKRRWLKK</sequence>
<evidence type="ECO:0000313" key="1">
    <source>
        <dbReference type="EMBL" id="GAG90531.1"/>
    </source>
</evidence>
<name>X1D227_9ZZZZ</name>
<proteinExistence type="predicted"/>
<comment type="caution">
    <text evidence="1">The sequence shown here is derived from an EMBL/GenBank/DDBJ whole genome shotgun (WGS) entry which is preliminary data.</text>
</comment>
<accession>X1D227</accession>
<dbReference type="GO" id="GO:0030677">
    <property type="term" value="C:ribonuclease P complex"/>
    <property type="evidence" value="ECO:0007669"/>
    <property type="project" value="InterPro"/>
</dbReference>
<dbReference type="InterPro" id="IPR036980">
    <property type="entry name" value="RNase_P/MRP_Rpp29_sf"/>
</dbReference>